<dbReference type="InterPro" id="IPR041586">
    <property type="entry name" value="PsrA_TetR_C"/>
</dbReference>
<evidence type="ECO:0000313" key="8">
    <source>
        <dbReference type="Proteomes" id="UP001172778"/>
    </source>
</evidence>
<dbReference type="Pfam" id="PF17939">
    <property type="entry name" value="TetR_C_30"/>
    <property type="match status" value="1"/>
</dbReference>
<evidence type="ECO:0000313" key="7">
    <source>
        <dbReference type="EMBL" id="MDK2125210.1"/>
    </source>
</evidence>
<evidence type="ECO:0000256" key="3">
    <source>
        <dbReference type="ARBA" id="ARBA00023125"/>
    </source>
</evidence>
<dbReference type="InterPro" id="IPR023772">
    <property type="entry name" value="DNA-bd_HTH_TetR-type_CS"/>
</dbReference>
<dbReference type="PANTHER" id="PTHR30055">
    <property type="entry name" value="HTH-TYPE TRANSCRIPTIONAL REGULATOR RUTR"/>
    <property type="match status" value="1"/>
</dbReference>
<evidence type="ECO:0000256" key="1">
    <source>
        <dbReference type="ARBA" id="ARBA00022491"/>
    </source>
</evidence>
<feature type="domain" description="HTH tetR-type" evidence="6">
    <location>
        <begin position="15"/>
        <end position="75"/>
    </location>
</feature>
<dbReference type="SUPFAM" id="SSF48498">
    <property type="entry name" value="Tetracyclin repressor-like, C-terminal domain"/>
    <property type="match status" value="1"/>
</dbReference>
<dbReference type="RefSeq" id="WP_284101521.1">
    <property type="nucleotide sequence ID" value="NZ_JARRAF010000016.1"/>
</dbReference>
<feature type="DNA-binding region" description="H-T-H motif" evidence="5">
    <location>
        <begin position="38"/>
        <end position="57"/>
    </location>
</feature>
<dbReference type="SUPFAM" id="SSF46689">
    <property type="entry name" value="Homeodomain-like"/>
    <property type="match status" value="1"/>
</dbReference>
<dbReference type="InterPro" id="IPR009057">
    <property type="entry name" value="Homeodomain-like_sf"/>
</dbReference>
<dbReference type="InterPro" id="IPR001647">
    <property type="entry name" value="HTH_TetR"/>
</dbReference>
<evidence type="ECO:0000256" key="5">
    <source>
        <dbReference type="PROSITE-ProRule" id="PRU00335"/>
    </source>
</evidence>
<reference evidence="7" key="1">
    <citation type="submission" date="2023-03" db="EMBL/GenBank/DDBJ databases">
        <title>Chitinimonas shenzhenensis gen. nov., sp. nov., a novel member of family Burkholderiaceae isolated from activated sludge collected in Shen Zhen, China.</title>
        <authorList>
            <person name="Wang X."/>
        </authorList>
    </citation>
    <scope>NUCLEOTIDE SEQUENCE</scope>
    <source>
        <strain evidence="7">DQS-5</strain>
    </source>
</reference>
<evidence type="ECO:0000259" key="6">
    <source>
        <dbReference type="PROSITE" id="PS50977"/>
    </source>
</evidence>
<dbReference type="EMBL" id="JARRAF010000016">
    <property type="protein sequence ID" value="MDK2125210.1"/>
    <property type="molecule type" value="Genomic_DNA"/>
</dbReference>
<dbReference type="PANTHER" id="PTHR30055:SF235">
    <property type="entry name" value="TRANSCRIPTIONAL REGULATORY PROTEIN"/>
    <property type="match status" value="1"/>
</dbReference>
<protein>
    <submittedName>
        <fullName evidence="7">TetR/AcrR family transcriptional regulator</fullName>
    </submittedName>
</protein>
<keyword evidence="8" id="KW-1185">Reference proteome</keyword>
<dbReference type="PRINTS" id="PR00455">
    <property type="entry name" value="HTHTETR"/>
</dbReference>
<accession>A0ABT7DYS2</accession>
<keyword evidence="2" id="KW-0805">Transcription regulation</keyword>
<proteinExistence type="predicted"/>
<dbReference type="Gene3D" id="1.10.357.10">
    <property type="entry name" value="Tetracycline Repressor, domain 2"/>
    <property type="match status" value="1"/>
</dbReference>
<dbReference type="Proteomes" id="UP001172778">
    <property type="component" value="Unassembled WGS sequence"/>
</dbReference>
<name>A0ABT7DYS2_9NEIS</name>
<dbReference type="InterPro" id="IPR036271">
    <property type="entry name" value="Tet_transcr_reg_TetR-rel_C_sf"/>
</dbReference>
<keyword evidence="3 5" id="KW-0238">DNA-binding</keyword>
<organism evidence="7 8">
    <name type="scientific">Parachitinimonas caeni</name>
    <dbReference type="NCBI Taxonomy" id="3031301"/>
    <lineage>
        <taxon>Bacteria</taxon>
        <taxon>Pseudomonadati</taxon>
        <taxon>Pseudomonadota</taxon>
        <taxon>Betaproteobacteria</taxon>
        <taxon>Neisseriales</taxon>
        <taxon>Chitinibacteraceae</taxon>
        <taxon>Parachitinimonas</taxon>
    </lineage>
</organism>
<evidence type="ECO:0000256" key="4">
    <source>
        <dbReference type="ARBA" id="ARBA00023163"/>
    </source>
</evidence>
<keyword evidence="4" id="KW-0804">Transcription</keyword>
<dbReference type="InterPro" id="IPR050109">
    <property type="entry name" value="HTH-type_TetR-like_transc_reg"/>
</dbReference>
<keyword evidence="1" id="KW-0678">Repressor</keyword>
<dbReference type="PROSITE" id="PS01081">
    <property type="entry name" value="HTH_TETR_1"/>
    <property type="match status" value="1"/>
</dbReference>
<dbReference type="PROSITE" id="PS50977">
    <property type="entry name" value="HTH_TETR_2"/>
    <property type="match status" value="1"/>
</dbReference>
<dbReference type="Pfam" id="PF00440">
    <property type="entry name" value="TetR_N"/>
    <property type="match status" value="1"/>
</dbReference>
<gene>
    <name evidence="7" type="ORF">PZA18_14230</name>
</gene>
<sequence>MSEATHAKVADARQLDTATRILDAAEALFVEHGFEATSMRMITQRAEVNLAAVNYHFGSKDALFQGVFTRRLTPLTQLAIANLEKLERDSGNQVPSVDSIISVFMDAALEVSRDPKRGGVIFVRLLSRTFIEPHPVLRETLPRHYAELVGRFTASLARALPHLNEVELQWRIHFAFSAMFNAFAGNNILRLFIPKNAVNAKDPQMVATYLVPFIVSGLTAPPVNVGRSAM</sequence>
<evidence type="ECO:0000256" key="2">
    <source>
        <dbReference type="ARBA" id="ARBA00023015"/>
    </source>
</evidence>
<comment type="caution">
    <text evidence="7">The sequence shown here is derived from an EMBL/GenBank/DDBJ whole genome shotgun (WGS) entry which is preliminary data.</text>
</comment>